<dbReference type="PANTHER" id="PTHR34203">
    <property type="entry name" value="METHYLTRANSFERASE, FKBM FAMILY PROTEIN"/>
    <property type="match status" value="1"/>
</dbReference>
<evidence type="ECO:0000259" key="1">
    <source>
        <dbReference type="Pfam" id="PF05050"/>
    </source>
</evidence>
<name>A0ABU5U8J4_9CYAN</name>
<dbReference type="InterPro" id="IPR052514">
    <property type="entry name" value="SAM-dependent_MTase"/>
</dbReference>
<organism evidence="2 3">
    <name type="scientific">Limnoraphis robusta CCNP1315</name>
    <dbReference type="NCBI Taxonomy" id="3110306"/>
    <lineage>
        <taxon>Bacteria</taxon>
        <taxon>Bacillati</taxon>
        <taxon>Cyanobacteriota</taxon>
        <taxon>Cyanophyceae</taxon>
        <taxon>Oscillatoriophycideae</taxon>
        <taxon>Oscillatoriales</taxon>
        <taxon>Sirenicapillariaceae</taxon>
        <taxon>Limnoraphis</taxon>
    </lineage>
</organism>
<keyword evidence="2" id="KW-0489">Methyltransferase</keyword>
<dbReference type="Pfam" id="PF13578">
    <property type="entry name" value="Methyltransf_24"/>
    <property type="match status" value="1"/>
</dbReference>
<dbReference type="RefSeq" id="WP_323307047.1">
    <property type="nucleotide sequence ID" value="NZ_JAYGHT010000217.1"/>
</dbReference>
<protein>
    <submittedName>
        <fullName evidence="2">FkbM family methyltransferase</fullName>
    </submittedName>
</protein>
<dbReference type="Gene3D" id="3.40.50.150">
    <property type="entry name" value="Vaccinia Virus protein VP39"/>
    <property type="match status" value="2"/>
</dbReference>
<accession>A0ABU5U8J4</accession>
<dbReference type="Pfam" id="PF05050">
    <property type="entry name" value="Methyltransf_21"/>
    <property type="match status" value="1"/>
</dbReference>
<dbReference type="GO" id="GO:0032259">
    <property type="term" value="P:methylation"/>
    <property type="evidence" value="ECO:0007669"/>
    <property type="project" value="UniProtKB-KW"/>
</dbReference>
<keyword evidence="2" id="KW-0808">Transferase</keyword>
<sequence length="1167" mass="128803">MSDRQDPPVNIVISGTTMWNPGDDFVRNGVIAVLRRHFAPRPLNLFFYNFSADVLPPYGKLGGRGNNISAGDLPRLGDACDLVVIAGLSAGREIKDLYNWVIEAGLTDRVVMIGAGYENAYVEKHCVQEPEATIFSTARIITGRTKKKPVFFESLGTPYVHLPCPSVLSVERVKEVEPGARVRRVGFSIQLPHERGIVNQATGSAAVDLATETMLRLAERYDITLIAHHKTEYLDFVHRFSHPRIRVVFQSFVQDLAETYRSVDLMVTTRLHAGLGANAHGVPALIINDTDRHTHALEGFGHAVWANDRAGVDAHLERLMATDLHSVAGELQAQKEALMGRYLAAVRGPLDSPRSFDAGRLERERLARRLLTACGSVPVKHRVLSVLRSLTPDHWLEGNLRQFADACRTGQTWTDAVTTLNWWARAMRPRTYLEIGVRRGRSMAQVLTESPGTHAWGFDLWLAGYGSVPEQGIVVENPGPDFVRAELERIGAGAPVELFVGASQSTVPVFLASDAAPEEFDLIFVDGEHTPDGARADLEQAFSRVGPGGAILFDDISHPSHPDLLGVWNEFKSARPDWLFAEDRARSGIAVAVRPPFDRLAARLDAWNAGACSAALDAEPIGSEAGAEALMRRLLKPGMTAVDVGAHAGRYTRAMSLLVGPEGRVLALEPSPTTARRLRDQIRVRGLDNVTVEAVAASDIAATATLREYGEIRSSWSTLGTPNLERKAGDPASAIPVESTAEVRTVRLDDLCAAHGIDRIDYLKIDAEGAEPAVVRGLSKLLDRSRVSYIQVEVSARPIAGMGETARSVFDELTVRGYRVHAITPAGGLGDEVRDSDTWFGQFMAVAPHRSAIVTGADRRTPIHFFTIVLNGSPFIERHIEQFRRIGGPWHWHIVEGVSELVHDTAWSLKRGGAIPHDLHRAGRSTDGTSEYLDRLAADFPDNVTVYRKPPGRFWDGKIEMVNAPLANIHEPCLLWQVDADEMWTAEQAEGVRRMFAERPDATAAFYLCHYFVGPDKVITSANTYGNHTDYEWIRTWRFTPGCRWQAHEPPQLMRPTEDGWRDLARIRPIKHDETVARGLVFQHYAYATEAQLRFKESYYGYADAVAQWRRLQEAESFPLMLRDYFAWVRDETVVDRAAAAGVTPVINLCAAPGGSGVQEAAACAVS</sequence>
<dbReference type="EMBL" id="JAYGHT010000217">
    <property type="protein sequence ID" value="MEA5523335.1"/>
    <property type="molecule type" value="Genomic_DNA"/>
</dbReference>
<feature type="domain" description="Methyltransferase FkbM" evidence="1">
    <location>
        <begin position="643"/>
        <end position="820"/>
    </location>
</feature>
<keyword evidence="3" id="KW-1185">Reference proteome</keyword>
<dbReference type="Proteomes" id="UP001301728">
    <property type="component" value="Unassembled WGS sequence"/>
</dbReference>
<dbReference type="PANTHER" id="PTHR34203:SF13">
    <property type="entry name" value="EXPRESSED PROTEIN"/>
    <property type="match status" value="1"/>
</dbReference>
<reference evidence="2 3" key="1">
    <citation type="submission" date="2023-12" db="EMBL/GenBank/DDBJ databases">
        <title>Baltic Sea Cyanobacteria.</title>
        <authorList>
            <person name="Delbaje E."/>
            <person name="Fewer D.P."/>
            <person name="Shishido T.K."/>
        </authorList>
    </citation>
    <scope>NUCLEOTIDE SEQUENCE [LARGE SCALE GENOMIC DNA]</scope>
    <source>
        <strain evidence="2 3">CCNP 1315</strain>
    </source>
</reference>
<dbReference type="GO" id="GO:0008168">
    <property type="term" value="F:methyltransferase activity"/>
    <property type="evidence" value="ECO:0007669"/>
    <property type="project" value="UniProtKB-KW"/>
</dbReference>
<dbReference type="InterPro" id="IPR029063">
    <property type="entry name" value="SAM-dependent_MTases_sf"/>
</dbReference>
<evidence type="ECO:0000313" key="2">
    <source>
        <dbReference type="EMBL" id="MEA5523335.1"/>
    </source>
</evidence>
<evidence type="ECO:0000313" key="3">
    <source>
        <dbReference type="Proteomes" id="UP001301728"/>
    </source>
</evidence>
<dbReference type="InterPro" id="IPR006342">
    <property type="entry name" value="FkbM_mtfrase"/>
</dbReference>
<dbReference type="SUPFAM" id="SSF53335">
    <property type="entry name" value="S-adenosyl-L-methionine-dependent methyltransferases"/>
    <property type="match status" value="2"/>
</dbReference>
<dbReference type="NCBIfam" id="TIGR01444">
    <property type="entry name" value="fkbM_fam"/>
    <property type="match status" value="1"/>
</dbReference>
<dbReference type="SUPFAM" id="SSF53448">
    <property type="entry name" value="Nucleotide-diphospho-sugar transferases"/>
    <property type="match status" value="1"/>
</dbReference>
<proteinExistence type="predicted"/>
<comment type="caution">
    <text evidence="2">The sequence shown here is derived from an EMBL/GenBank/DDBJ whole genome shotgun (WGS) entry which is preliminary data.</text>
</comment>
<gene>
    <name evidence="2" type="ORF">VB854_30840</name>
</gene>
<dbReference type="InterPro" id="IPR029044">
    <property type="entry name" value="Nucleotide-diphossugar_trans"/>
</dbReference>